<gene>
    <name evidence="1" type="ORF">QFC19_002601</name>
</gene>
<proteinExistence type="predicted"/>
<protein>
    <submittedName>
        <fullName evidence="1">Uncharacterized protein</fullName>
    </submittedName>
</protein>
<comment type="caution">
    <text evidence="1">The sequence shown here is derived from an EMBL/GenBank/DDBJ whole genome shotgun (WGS) entry which is preliminary data.</text>
</comment>
<reference evidence="1" key="1">
    <citation type="submission" date="2023-04" db="EMBL/GenBank/DDBJ databases">
        <title>Draft Genome sequencing of Naganishia species isolated from polar environments using Oxford Nanopore Technology.</title>
        <authorList>
            <person name="Leo P."/>
            <person name="Venkateswaran K."/>
        </authorList>
    </citation>
    <scope>NUCLEOTIDE SEQUENCE</scope>
    <source>
        <strain evidence="1">MNA-CCFEE 5261</strain>
    </source>
</reference>
<dbReference type="EMBL" id="JASBWR010000022">
    <property type="protein sequence ID" value="KAJ9108134.1"/>
    <property type="molecule type" value="Genomic_DNA"/>
</dbReference>
<evidence type="ECO:0000313" key="1">
    <source>
        <dbReference type="EMBL" id="KAJ9108134.1"/>
    </source>
</evidence>
<organism evidence="1 2">
    <name type="scientific">Naganishia cerealis</name>
    <dbReference type="NCBI Taxonomy" id="610337"/>
    <lineage>
        <taxon>Eukaryota</taxon>
        <taxon>Fungi</taxon>
        <taxon>Dikarya</taxon>
        <taxon>Basidiomycota</taxon>
        <taxon>Agaricomycotina</taxon>
        <taxon>Tremellomycetes</taxon>
        <taxon>Filobasidiales</taxon>
        <taxon>Filobasidiaceae</taxon>
        <taxon>Naganishia</taxon>
    </lineage>
</organism>
<accession>A0ACC2WAE0</accession>
<sequence length="815" mass="91190">MAQQAAKDRANSLMPSMVKGKQKEENMEQKIRIGLWRASSGRHVWDVDVVGSALLAMAWSLDGLYLSVIIRVPYSDPPEEAGLKLLHLSVQDGSLAYAVPLGIESNRIVDISQLDIEWCESTAQWPQDAKGSAGMIIDSIPQPNDVEHFEVPERNNPMMAYNKKKVAVKNSNESHPLLRSFPSLLDSQPPHVLCIPVLSLSFLSGTFPLTAHRSLPFQHKGFTAKLENPILREDMLLAKSGTRLRRYCNTIMKGLESCWHVWRKGIMEELTERLDDLESCAADNGTSRDAAMADLLRLLIAGRCGDAVGQFMGGKLTDGVLAKWMSAYDDSVEYIHKTLSYSVFPAIERLLLLLEELKGWSIKRAYDLDLETSIVDECIDWARYLAIRVMDMARDVNSEAETFREFGKWLKYEISRATMQDPEDLAETSTPKHDVASVASYLDMLTDKASTLPSYFLIDSERLMGKWAVPKLPAEDDRHRPLSVVLKELMLSLRETSENSSDLDIQLSDTIDNTMLPSQGRNDVKDDTFVPQSGLNASVDAGSPADGYHVTPKEPGQDPLWSIMDVLLNKVEKLISSAIRDRTATKEMEADSTNRKTDKFHACRTAENGFTYEIVQLGHDQQVIHVRASSSEVSTFYVRAFKIDENMRVLNFDFFDDDHFVMVLQVTEGQSDPGTIYLAMISLLELQLMEGQMYKVDNLSDWPTVAKNDDQDSMPHLPVTQSRRIAALRSNSASVTSAYLALNGRKGRRFACVGVQHIDTHAAGEEPVGTRHVMIFDMDENEGIDEAVGEESEQLGDQSGVQEDHHSGYSMEVDV</sequence>
<keyword evidence="2" id="KW-1185">Reference proteome</keyword>
<name>A0ACC2WAE0_9TREE</name>
<evidence type="ECO:0000313" key="2">
    <source>
        <dbReference type="Proteomes" id="UP001241377"/>
    </source>
</evidence>
<dbReference type="Proteomes" id="UP001241377">
    <property type="component" value="Unassembled WGS sequence"/>
</dbReference>